<dbReference type="SUPFAM" id="SSF49313">
    <property type="entry name" value="Cadherin-like"/>
    <property type="match status" value="1"/>
</dbReference>
<keyword evidence="3" id="KW-0732">Signal</keyword>
<dbReference type="InterPro" id="IPR015919">
    <property type="entry name" value="Cadherin-like_sf"/>
</dbReference>
<accession>A0A915MFH5</accession>
<dbReference type="PROSITE" id="PS00232">
    <property type="entry name" value="CADHERIN_1"/>
    <property type="match status" value="1"/>
</dbReference>
<protein>
    <submittedName>
        <fullName evidence="11">Cadherin domain-containing protein</fullName>
    </submittedName>
</protein>
<evidence type="ECO:0000313" key="11">
    <source>
        <dbReference type="WBParaSite" id="scaffold38828_cov442.g23514"/>
    </source>
</evidence>
<dbReference type="PANTHER" id="PTHR24027">
    <property type="entry name" value="CADHERIN-23"/>
    <property type="match status" value="1"/>
</dbReference>
<dbReference type="GO" id="GO:0007156">
    <property type="term" value="P:homophilic cell adhesion via plasma membrane adhesion molecules"/>
    <property type="evidence" value="ECO:0007669"/>
    <property type="project" value="InterPro"/>
</dbReference>
<dbReference type="GO" id="GO:0016477">
    <property type="term" value="P:cell migration"/>
    <property type="evidence" value="ECO:0007669"/>
    <property type="project" value="TreeGrafter"/>
</dbReference>
<dbReference type="GO" id="GO:0005509">
    <property type="term" value="F:calcium ion binding"/>
    <property type="evidence" value="ECO:0007669"/>
    <property type="project" value="UniProtKB-UniRule"/>
</dbReference>
<evidence type="ECO:0000256" key="5">
    <source>
        <dbReference type="ARBA" id="ARBA00022837"/>
    </source>
</evidence>
<dbReference type="Proteomes" id="UP000887561">
    <property type="component" value="Unplaced"/>
</dbReference>
<dbReference type="GO" id="GO:0000902">
    <property type="term" value="P:cell morphogenesis"/>
    <property type="evidence" value="ECO:0007669"/>
    <property type="project" value="TreeGrafter"/>
</dbReference>
<keyword evidence="5 8" id="KW-0106">Calcium</keyword>
<evidence type="ECO:0000256" key="3">
    <source>
        <dbReference type="ARBA" id="ARBA00022729"/>
    </source>
</evidence>
<dbReference type="PANTHER" id="PTHR24027:SF422">
    <property type="entry name" value="CADHERIN DOMAIN-CONTAINING PROTEIN"/>
    <property type="match status" value="1"/>
</dbReference>
<feature type="domain" description="Cadherin" evidence="9">
    <location>
        <begin position="21"/>
        <end position="85"/>
    </location>
</feature>
<dbReference type="GO" id="GO:0005912">
    <property type="term" value="C:adherens junction"/>
    <property type="evidence" value="ECO:0007669"/>
    <property type="project" value="TreeGrafter"/>
</dbReference>
<sequence>MDLNLFLKVEGVELLNGTELFKVDPYGLVSVLPGVDIDRERTERIVIKAKLKVNKSSLHPKSFELCQIATAEILIDDVNDHSPKFTQKVYRFRIDPFPYNNTEVGSLRAVDGDAEEFGHLRYRILDEFVPDGHGGEEPLPFVLFQVFFIA</sequence>
<comment type="subcellular location">
    <subcellularLocation>
        <location evidence="1">Membrane</location>
        <topology evidence="1">Single-pass membrane protein</topology>
    </subcellularLocation>
</comment>
<dbReference type="Gene3D" id="2.60.40.60">
    <property type="entry name" value="Cadherins"/>
    <property type="match status" value="2"/>
</dbReference>
<dbReference type="GO" id="GO:0034332">
    <property type="term" value="P:adherens junction organization"/>
    <property type="evidence" value="ECO:0007669"/>
    <property type="project" value="TreeGrafter"/>
</dbReference>
<keyword evidence="10" id="KW-1185">Reference proteome</keyword>
<dbReference type="PROSITE" id="PS50268">
    <property type="entry name" value="CADHERIN_2"/>
    <property type="match status" value="1"/>
</dbReference>
<keyword evidence="2" id="KW-0812">Transmembrane</keyword>
<dbReference type="GO" id="GO:0007043">
    <property type="term" value="P:cell-cell junction assembly"/>
    <property type="evidence" value="ECO:0007669"/>
    <property type="project" value="TreeGrafter"/>
</dbReference>
<evidence type="ECO:0000256" key="6">
    <source>
        <dbReference type="ARBA" id="ARBA00022989"/>
    </source>
</evidence>
<evidence type="ECO:0000256" key="2">
    <source>
        <dbReference type="ARBA" id="ARBA00022692"/>
    </source>
</evidence>
<proteinExistence type="predicted"/>
<dbReference type="InterPro" id="IPR002126">
    <property type="entry name" value="Cadherin-like_dom"/>
</dbReference>
<dbReference type="InterPro" id="IPR020894">
    <property type="entry name" value="Cadherin_CS"/>
</dbReference>
<evidence type="ECO:0000313" key="10">
    <source>
        <dbReference type="Proteomes" id="UP000887561"/>
    </source>
</evidence>
<organism evidence="10 11">
    <name type="scientific">Meloidogyne javanica</name>
    <name type="common">Root-knot nematode worm</name>
    <dbReference type="NCBI Taxonomy" id="6303"/>
    <lineage>
        <taxon>Eukaryota</taxon>
        <taxon>Metazoa</taxon>
        <taxon>Ecdysozoa</taxon>
        <taxon>Nematoda</taxon>
        <taxon>Chromadorea</taxon>
        <taxon>Rhabditida</taxon>
        <taxon>Tylenchina</taxon>
        <taxon>Tylenchomorpha</taxon>
        <taxon>Tylenchoidea</taxon>
        <taxon>Meloidogynidae</taxon>
        <taxon>Meloidogyninae</taxon>
        <taxon>Meloidogyne</taxon>
        <taxon>Meloidogyne incognita group</taxon>
    </lineage>
</organism>
<evidence type="ECO:0000256" key="8">
    <source>
        <dbReference type="PROSITE-ProRule" id="PRU00043"/>
    </source>
</evidence>
<evidence type="ECO:0000256" key="1">
    <source>
        <dbReference type="ARBA" id="ARBA00004167"/>
    </source>
</evidence>
<dbReference type="GO" id="GO:0008013">
    <property type="term" value="F:beta-catenin binding"/>
    <property type="evidence" value="ECO:0007669"/>
    <property type="project" value="TreeGrafter"/>
</dbReference>
<name>A0A915MFH5_MELJA</name>
<dbReference type="GO" id="GO:0016342">
    <property type="term" value="C:catenin complex"/>
    <property type="evidence" value="ECO:0007669"/>
    <property type="project" value="TreeGrafter"/>
</dbReference>
<evidence type="ECO:0000256" key="7">
    <source>
        <dbReference type="ARBA" id="ARBA00023136"/>
    </source>
</evidence>
<evidence type="ECO:0000259" key="9">
    <source>
        <dbReference type="PROSITE" id="PS50268"/>
    </source>
</evidence>
<dbReference type="GO" id="GO:0045296">
    <property type="term" value="F:cadherin binding"/>
    <property type="evidence" value="ECO:0007669"/>
    <property type="project" value="TreeGrafter"/>
</dbReference>
<dbReference type="WBParaSite" id="scaffold38828_cov442.g23514">
    <property type="protein sequence ID" value="scaffold38828_cov442.g23514"/>
    <property type="gene ID" value="scaffold38828_cov442.g23514"/>
</dbReference>
<reference evidence="11" key="1">
    <citation type="submission" date="2022-11" db="UniProtKB">
        <authorList>
            <consortium name="WormBaseParasite"/>
        </authorList>
    </citation>
    <scope>IDENTIFICATION</scope>
</reference>
<dbReference type="AlphaFoldDB" id="A0A915MFH5"/>
<keyword evidence="4" id="KW-0677">Repeat</keyword>
<keyword evidence="6" id="KW-1133">Transmembrane helix</keyword>
<dbReference type="GO" id="GO:0016339">
    <property type="term" value="P:calcium-dependent cell-cell adhesion via plasma membrane cell adhesion molecules"/>
    <property type="evidence" value="ECO:0007669"/>
    <property type="project" value="TreeGrafter"/>
</dbReference>
<dbReference type="GO" id="GO:0044331">
    <property type="term" value="P:cell-cell adhesion mediated by cadherin"/>
    <property type="evidence" value="ECO:0007669"/>
    <property type="project" value="TreeGrafter"/>
</dbReference>
<evidence type="ECO:0000256" key="4">
    <source>
        <dbReference type="ARBA" id="ARBA00022737"/>
    </source>
</evidence>
<dbReference type="InterPro" id="IPR039808">
    <property type="entry name" value="Cadherin"/>
</dbReference>
<keyword evidence="7" id="KW-0472">Membrane</keyword>